<keyword evidence="3" id="KW-1185">Reference proteome</keyword>
<dbReference type="EMBL" id="JAIWYP010000001">
    <property type="protein sequence ID" value="KAH3891418.1"/>
    <property type="molecule type" value="Genomic_DNA"/>
</dbReference>
<evidence type="ECO:0000256" key="1">
    <source>
        <dbReference type="SAM" id="Phobius"/>
    </source>
</evidence>
<keyword evidence="1" id="KW-0812">Transmembrane</keyword>
<keyword evidence="1" id="KW-0472">Membrane</keyword>
<reference evidence="2" key="1">
    <citation type="journal article" date="2019" name="bioRxiv">
        <title>The Genome of the Zebra Mussel, Dreissena polymorpha: A Resource for Invasive Species Research.</title>
        <authorList>
            <person name="McCartney M.A."/>
            <person name="Auch B."/>
            <person name="Kono T."/>
            <person name="Mallez S."/>
            <person name="Zhang Y."/>
            <person name="Obille A."/>
            <person name="Becker A."/>
            <person name="Abrahante J.E."/>
            <person name="Garbe J."/>
            <person name="Badalamenti J.P."/>
            <person name="Herman A."/>
            <person name="Mangelson H."/>
            <person name="Liachko I."/>
            <person name="Sullivan S."/>
            <person name="Sone E.D."/>
            <person name="Koren S."/>
            <person name="Silverstein K.A.T."/>
            <person name="Beckman K.B."/>
            <person name="Gohl D.M."/>
        </authorList>
    </citation>
    <scope>NUCLEOTIDE SEQUENCE</scope>
    <source>
        <strain evidence="2">Duluth1</strain>
        <tissue evidence="2">Whole animal</tissue>
    </source>
</reference>
<comment type="caution">
    <text evidence="2">The sequence shown here is derived from an EMBL/GenBank/DDBJ whole genome shotgun (WGS) entry which is preliminary data.</text>
</comment>
<accession>A0A9D4S5M5</accession>
<proteinExistence type="predicted"/>
<gene>
    <name evidence="2" type="ORF">DPMN_015518</name>
</gene>
<name>A0A9D4S5M5_DREPO</name>
<protein>
    <submittedName>
        <fullName evidence="2">Uncharacterized protein</fullName>
    </submittedName>
</protein>
<organism evidence="2 3">
    <name type="scientific">Dreissena polymorpha</name>
    <name type="common">Zebra mussel</name>
    <name type="synonym">Mytilus polymorpha</name>
    <dbReference type="NCBI Taxonomy" id="45954"/>
    <lineage>
        <taxon>Eukaryota</taxon>
        <taxon>Metazoa</taxon>
        <taxon>Spiralia</taxon>
        <taxon>Lophotrochozoa</taxon>
        <taxon>Mollusca</taxon>
        <taxon>Bivalvia</taxon>
        <taxon>Autobranchia</taxon>
        <taxon>Heteroconchia</taxon>
        <taxon>Euheterodonta</taxon>
        <taxon>Imparidentia</taxon>
        <taxon>Neoheterodontei</taxon>
        <taxon>Myida</taxon>
        <taxon>Dreissenoidea</taxon>
        <taxon>Dreissenidae</taxon>
        <taxon>Dreissena</taxon>
    </lineage>
</organism>
<sequence length="52" mass="6296">MPIRMNIPSLQERRKAYRLIFYNVICISVWFRCWYQPYLAKTSLLKSGNLNV</sequence>
<dbReference type="AlphaFoldDB" id="A0A9D4S5M5"/>
<dbReference type="Proteomes" id="UP000828390">
    <property type="component" value="Unassembled WGS sequence"/>
</dbReference>
<keyword evidence="1" id="KW-1133">Transmembrane helix</keyword>
<reference evidence="2" key="2">
    <citation type="submission" date="2020-11" db="EMBL/GenBank/DDBJ databases">
        <authorList>
            <person name="McCartney M.A."/>
            <person name="Auch B."/>
            <person name="Kono T."/>
            <person name="Mallez S."/>
            <person name="Becker A."/>
            <person name="Gohl D.M."/>
            <person name="Silverstein K.A.T."/>
            <person name="Koren S."/>
            <person name="Bechman K.B."/>
            <person name="Herman A."/>
            <person name="Abrahante J.E."/>
            <person name="Garbe J."/>
        </authorList>
    </citation>
    <scope>NUCLEOTIDE SEQUENCE</scope>
    <source>
        <strain evidence="2">Duluth1</strain>
        <tissue evidence="2">Whole animal</tissue>
    </source>
</reference>
<evidence type="ECO:0000313" key="3">
    <source>
        <dbReference type="Proteomes" id="UP000828390"/>
    </source>
</evidence>
<feature type="transmembrane region" description="Helical" evidence="1">
    <location>
        <begin position="20"/>
        <end position="38"/>
    </location>
</feature>
<evidence type="ECO:0000313" key="2">
    <source>
        <dbReference type="EMBL" id="KAH3891418.1"/>
    </source>
</evidence>